<evidence type="ECO:0000313" key="12">
    <source>
        <dbReference type="Proteomes" id="UP001600888"/>
    </source>
</evidence>
<keyword evidence="3 8" id="KW-0813">Transport</keyword>
<keyword evidence="7 8" id="KW-0472">Membrane</keyword>
<keyword evidence="12" id="KW-1185">Reference proteome</keyword>
<evidence type="ECO:0000256" key="6">
    <source>
        <dbReference type="ARBA" id="ARBA00022989"/>
    </source>
</evidence>
<accession>A0ABR4F632</accession>
<dbReference type="InterPro" id="IPR029012">
    <property type="entry name" value="Helix_hairpin_bin_sf"/>
</dbReference>
<evidence type="ECO:0000313" key="11">
    <source>
        <dbReference type="EMBL" id="KAL2290167.1"/>
    </source>
</evidence>
<dbReference type="InterPro" id="IPR027538">
    <property type="entry name" value="Get1_fungi"/>
</dbReference>
<evidence type="ECO:0000256" key="10">
    <source>
        <dbReference type="SAM" id="SignalP"/>
    </source>
</evidence>
<organism evidence="11 12">
    <name type="scientific">Diaporthe vaccinii</name>
    <dbReference type="NCBI Taxonomy" id="105482"/>
    <lineage>
        <taxon>Eukaryota</taxon>
        <taxon>Fungi</taxon>
        <taxon>Dikarya</taxon>
        <taxon>Ascomycota</taxon>
        <taxon>Pezizomycotina</taxon>
        <taxon>Sordariomycetes</taxon>
        <taxon>Sordariomycetidae</taxon>
        <taxon>Diaporthales</taxon>
        <taxon>Diaporthaceae</taxon>
        <taxon>Diaporthe</taxon>
        <taxon>Diaporthe eres species complex</taxon>
    </lineage>
</organism>
<feature type="topological domain" description="Lumenal" evidence="8">
    <location>
        <begin position="1"/>
        <end position="4"/>
    </location>
</feature>
<dbReference type="InterPro" id="IPR028945">
    <property type="entry name" value="Get1"/>
</dbReference>
<evidence type="ECO:0000256" key="9">
    <source>
        <dbReference type="SAM" id="MobiDB-lite"/>
    </source>
</evidence>
<dbReference type="Gene3D" id="1.10.287.660">
    <property type="entry name" value="Helix hairpin bin"/>
    <property type="match status" value="1"/>
</dbReference>
<feature type="region of interest" description="Disordered" evidence="9">
    <location>
        <begin position="190"/>
        <end position="222"/>
    </location>
</feature>
<evidence type="ECO:0000256" key="8">
    <source>
        <dbReference type="HAMAP-Rule" id="MF_03113"/>
    </source>
</evidence>
<dbReference type="PANTHER" id="PTHR42650">
    <property type="entry name" value="TAIL-ANCHORED PROTEIN INSERTION RECEPTOR WRB"/>
    <property type="match status" value="1"/>
</dbReference>
<reference evidence="11 12" key="1">
    <citation type="submission" date="2024-03" db="EMBL/GenBank/DDBJ databases">
        <title>A high-quality draft genome sequence of Diaporthe vaccinii, a causative agent of upright dieback and viscid rot disease in cranberry plants.</title>
        <authorList>
            <person name="Sarrasin M."/>
            <person name="Lang B.F."/>
            <person name="Burger G."/>
        </authorList>
    </citation>
    <scope>NUCLEOTIDE SEQUENCE [LARGE SCALE GENOMIC DNA]</scope>
    <source>
        <strain evidence="11 12">IS7</strain>
    </source>
</reference>
<keyword evidence="5 8" id="KW-0256">Endoplasmic reticulum</keyword>
<dbReference type="Pfam" id="PF04420">
    <property type="entry name" value="CHD5"/>
    <property type="match status" value="1"/>
</dbReference>
<evidence type="ECO:0000256" key="5">
    <source>
        <dbReference type="ARBA" id="ARBA00022824"/>
    </source>
</evidence>
<feature type="signal peptide" evidence="10">
    <location>
        <begin position="1"/>
        <end position="16"/>
    </location>
</feature>
<protein>
    <recommendedName>
        <fullName evidence="13">Guided entry of tail-anchored proteins 1</fullName>
    </recommendedName>
</protein>
<proteinExistence type="inferred from homology"/>
<name>A0ABR4F632_9PEZI</name>
<dbReference type="EMBL" id="JBAWTH010000010">
    <property type="protein sequence ID" value="KAL2290167.1"/>
    <property type="molecule type" value="Genomic_DNA"/>
</dbReference>
<dbReference type="PANTHER" id="PTHR42650:SF1">
    <property type="entry name" value="GUIDED ENTRY OF TAIL-ANCHORED PROTEINS FACTOR 1"/>
    <property type="match status" value="1"/>
</dbReference>
<dbReference type="Proteomes" id="UP001600888">
    <property type="component" value="Unassembled WGS sequence"/>
</dbReference>
<keyword evidence="10" id="KW-0732">Signal</keyword>
<gene>
    <name evidence="8" type="primary">GET1</name>
    <name evidence="11" type="ORF">FJTKL_00650</name>
</gene>
<feature type="compositionally biased region" description="Basic and acidic residues" evidence="9">
    <location>
        <begin position="211"/>
        <end position="222"/>
    </location>
</feature>
<keyword evidence="6 8" id="KW-1133">Transmembrane helix</keyword>
<dbReference type="HAMAP" id="MF_03113">
    <property type="entry name" value="Get1"/>
    <property type="match status" value="1"/>
</dbReference>
<evidence type="ECO:0000256" key="7">
    <source>
        <dbReference type="ARBA" id="ARBA00023136"/>
    </source>
</evidence>
<sequence>MASLLVVIFAVELAVAVVNSIGAATINDLLWKLYIATPLGTSKQIRDQRELQQNYMKVRRDLNATSSQDEFAKWAKLRRQHDKMLEELEKMKTGIDGSKAAFDKTVTTTRWLCTSGLRYFIPFWYSKSPIFWLPHGWFPYYAEWIISFPRAPMGSVSVASWQLACTGVITLVADTITAIIGLVVAAVQGGKGKQAEEPVRASATPTSSEKAQGEQDSSKKEL</sequence>
<comment type="subcellular location">
    <subcellularLocation>
        <location evidence="1">Endoplasmic reticulum membrane</location>
        <topology evidence="1">Multi-pass membrane protein</topology>
    </subcellularLocation>
</comment>
<feature type="topological domain" description="Cytoplasmic" evidence="8">
    <location>
        <begin position="173"/>
        <end position="222"/>
    </location>
</feature>
<evidence type="ECO:0000256" key="4">
    <source>
        <dbReference type="ARBA" id="ARBA00022692"/>
    </source>
</evidence>
<comment type="similarity">
    <text evidence="2 8">Belongs to the WRB/GET1 family.</text>
</comment>
<evidence type="ECO:0000256" key="3">
    <source>
        <dbReference type="ARBA" id="ARBA00022448"/>
    </source>
</evidence>
<evidence type="ECO:0000256" key="1">
    <source>
        <dbReference type="ARBA" id="ARBA00004477"/>
    </source>
</evidence>
<evidence type="ECO:0000256" key="2">
    <source>
        <dbReference type="ARBA" id="ARBA00010799"/>
    </source>
</evidence>
<feature type="chain" id="PRO_5046151897" description="Guided entry of tail-anchored proteins 1" evidence="10">
    <location>
        <begin position="17"/>
        <end position="222"/>
    </location>
</feature>
<evidence type="ECO:0008006" key="13">
    <source>
        <dbReference type="Google" id="ProtNLM"/>
    </source>
</evidence>
<comment type="caution">
    <text evidence="8">Lacks conserved residue(s) required for the propagation of feature annotation.</text>
</comment>
<comment type="caution">
    <text evidence="11">The sequence shown here is derived from an EMBL/GenBank/DDBJ whole genome shotgun (WGS) entry which is preliminary data.</text>
</comment>
<keyword evidence="4 8" id="KW-0812">Transmembrane</keyword>